<dbReference type="EMBL" id="JAGDYP010000008">
    <property type="protein sequence ID" value="MBO1884728.1"/>
    <property type="molecule type" value="Genomic_DNA"/>
</dbReference>
<evidence type="ECO:0000313" key="1">
    <source>
        <dbReference type="EMBL" id="MBO1884728.1"/>
    </source>
</evidence>
<dbReference type="Proteomes" id="UP000681610">
    <property type="component" value="Unassembled WGS sequence"/>
</dbReference>
<reference evidence="1 2" key="1">
    <citation type="submission" date="2021-03" db="EMBL/GenBank/DDBJ databases">
        <title>Isolation and description of Capnocytophaga bilenii sp. nov., a novel Capnocytophaga species, isolated from a gingivitis subject.</title>
        <authorList>
            <person name="Antezack A."/>
            <person name="Monnet-Corti V."/>
            <person name="La Scola B."/>
        </authorList>
    </citation>
    <scope>NUCLEOTIDE SEQUENCE [LARGE SCALE GENOMIC DNA]</scope>
    <source>
        <strain evidence="1 2">Marseille-Q4570</strain>
    </source>
</reference>
<comment type="caution">
    <text evidence="1">The sequence shown here is derived from an EMBL/GenBank/DDBJ whole genome shotgun (WGS) entry which is preliminary data.</text>
</comment>
<name>A0ABS3PZG1_9FLAO</name>
<dbReference type="InterPro" id="IPR021326">
    <property type="entry name" value="DUF2931"/>
</dbReference>
<accession>A0ABS3PZG1</accession>
<keyword evidence="2" id="KW-1185">Reference proteome</keyword>
<proteinExistence type="predicted"/>
<sequence length="355" mass="41215">MITRIFLFFILTLQFISCQNMKKEFNWTESSGSPLGYPIEVFTGGLESEHNFVSLCTGTASSERWGDSGSGGMSGGVQEIPNRLNVIWLSIVEDAFYELDTPLDYDKMLSLFEEGYYIPSTNEDPEPRKENFDLINVGFAPGGVVVVWVSGLGRQIEVGRYQGKRISQPEDTPNLMHEQRVLLNPDYRSKMAGWDTQKDFVKENLNKPIPYGLWDSYRKRYRWQLDFEFSKLSNTIPEKKEILINCYNGEEEELFGEYITKNYKADKKLHWDYLTDRGICWRVNFKFYDGNNEYWGGIDFNEEEIFNAFGEFSQEEDLKLSIYINKGRSMASVKLTNGKKEVWLTNNKIVINKVN</sequence>
<gene>
    <name evidence="1" type="ORF">J4N46_09960</name>
</gene>
<protein>
    <submittedName>
        <fullName evidence="1">DUF2931 family protein</fullName>
    </submittedName>
</protein>
<dbReference type="Pfam" id="PF11153">
    <property type="entry name" value="DUF2931"/>
    <property type="match status" value="1"/>
</dbReference>
<evidence type="ECO:0000313" key="2">
    <source>
        <dbReference type="Proteomes" id="UP000681610"/>
    </source>
</evidence>
<organism evidence="1 2">
    <name type="scientific">Capnocytophaga bilenii</name>
    <dbReference type="NCBI Taxonomy" id="2819369"/>
    <lineage>
        <taxon>Bacteria</taxon>
        <taxon>Pseudomonadati</taxon>
        <taxon>Bacteroidota</taxon>
        <taxon>Flavobacteriia</taxon>
        <taxon>Flavobacteriales</taxon>
        <taxon>Flavobacteriaceae</taxon>
        <taxon>Capnocytophaga</taxon>
    </lineage>
</organism>